<comment type="caution">
    <text evidence="2">The sequence shown here is derived from an EMBL/GenBank/DDBJ whole genome shotgun (WGS) entry which is preliminary data.</text>
</comment>
<feature type="transmembrane region" description="Helical" evidence="1">
    <location>
        <begin position="206"/>
        <end position="236"/>
    </location>
</feature>
<dbReference type="OrthoDB" id="6161701at2759"/>
<sequence length="246" mass="26396">MNLFDSVSEDINAIVAPDSVSEDINAIVAPDSVSEDINAIFAPDSISEDINPIVAPDSVSEDINAIVAPDSVSEDINAIVAPDSISEDINAIVAPDSVSEDINAIVAPDTPNYSNAVTSQISSNSEHKFSTSATFIPTTARPNPVYQSTTTARMNMCFCPCRFPRKNISAEEFKESLKEIVINKKDTSSYKRSKISSPDERTSSKAIGMVAIVVTVIPFSLLILSDVPILVCQVIATYKRIIKGNP</sequence>
<evidence type="ECO:0000313" key="2">
    <source>
        <dbReference type="EMBL" id="CAE1328793.1"/>
    </source>
</evidence>
<dbReference type="AlphaFoldDB" id="A0A812ELU3"/>
<evidence type="ECO:0000313" key="3">
    <source>
        <dbReference type="Proteomes" id="UP000597762"/>
    </source>
</evidence>
<reference evidence="2" key="1">
    <citation type="submission" date="2021-01" db="EMBL/GenBank/DDBJ databases">
        <authorList>
            <person name="Li R."/>
            <person name="Bekaert M."/>
        </authorList>
    </citation>
    <scope>NUCLEOTIDE SEQUENCE</scope>
    <source>
        <strain evidence="2">Farmed</strain>
    </source>
</reference>
<dbReference type="Proteomes" id="UP000597762">
    <property type="component" value="Unassembled WGS sequence"/>
</dbReference>
<dbReference type="EMBL" id="CAHIKZ030005539">
    <property type="protein sequence ID" value="CAE1328793.1"/>
    <property type="molecule type" value="Genomic_DNA"/>
</dbReference>
<organism evidence="2 3">
    <name type="scientific">Acanthosepion pharaonis</name>
    <name type="common">Pharaoh cuttlefish</name>
    <name type="synonym">Sepia pharaonis</name>
    <dbReference type="NCBI Taxonomy" id="158019"/>
    <lineage>
        <taxon>Eukaryota</taxon>
        <taxon>Metazoa</taxon>
        <taxon>Spiralia</taxon>
        <taxon>Lophotrochozoa</taxon>
        <taxon>Mollusca</taxon>
        <taxon>Cephalopoda</taxon>
        <taxon>Coleoidea</taxon>
        <taxon>Decapodiformes</taxon>
        <taxon>Sepiida</taxon>
        <taxon>Sepiina</taxon>
        <taxon>Sepiidae</taxon>
        <taxon>Acanthosepion</taxon>
    </lineage>
</organism>
<gene>
    <name evidence="2" type="ORF">SPHA_78415</name>
</gene>
<keyword evidence="1" id="KW-1133">Transmembrane helix</keyword>
<protein>
    <submittedName>
        <fullName evidence="2">Uncharacterized protein</fullName>
    </submittedName>
</protein>
<keyword evidence="3" id="KW-1185">Reference proteome</keyword>
<accession>A0A812ELU3</accession>
<evidence type="ECO:0000256" key="1">
    <source>
        <dbReference type="SAM" id="Phobius"/>
    </source>
</evidence>
<keyword evidence="1" id="KW-0472">Membrane</keyword>
<keyword evidence="1" id="KW-0812">Transmembrane</keyword>
<name>A0A812ELU3_ACAPH</name>
<proteinExistence type="predicted"/>